<evidence type="ECO:0000313" key="1">
    <source>
        <dbReference type="EMBL" id="MCI53117.1"/>
    </source>
</evidence>
<proteinExistence type="predicted"/>
<dbReference type="Gene3D" id="3.40.50.300">
    <property type="entry name" value="P-loop containing nucleotide triphosphate hydrolases"/>
    <property type="match status" value="1"/>
</dbReference>
<dbReference type="InterPro" id="IPR027417">
    <property type="entry name" value="P-loop_NTPase"/>
</dbReference>
<dbReference type="Proteomes" id="UP000265520">
    <property type="component" value="Unassembled WGS sequence"/>
</dbReference>
<accession>A0A392SXG7</accession>
<name>A0A392SXG7_9FABA</name>
<dbReference type="AlphaFoldDB" id="A0A392SXG7"/>
<organism evidence="1 2">
    <name type="scientific">Trifolium medium</name>
    <dbReference type="NCBI Taxonomy" id="97028"/>
    <lineage>
        <taxon>Eukaryota</taxon>
        <taxon>Viridiplantae</taxon>
        <taxon>Streptophyta</taxon>
        <taxon>Embryophyta</taxon>
        <taxon>Tracheophyta</taxon>
        <taxon>Spermatophyta</taxon>
        <taxon>Magnoliopsida</taxon>
        <taxon>eudicotyledons</taxon>
        <taxon>Gunneridae</taxon>
        <taxon>Pentapetalae</taxon>
        <taxon>rosids</taxon>
        <taxon>fabids</taxon>
        <taxon>Fabales</taxon>
        <taxon>Fabaceae</taxon>
        <taxon>Papilionoideae</taxon>
        <taxon>50 kb inversion clade</taxon>
        <taxon>NPAAA clade</taxon>
        <taxon>Hologalegina</taxon>
        <taxon>IRL clade</taxon>
        <taxon>Trifolieae</taxon>
        <taxon>Trifolium</taxon>
    </lineage>
</organism>
<comment type="caution">
    <text evidence="1">The sequence shown here is derived from an EMBL/GenBank/DDBJ whole genome shotgun (WGS) entry which is preliminary data.</text>
</comment>
<reference evidence="1 2" key="1">
    <citation type="journal article" date="2018" name="Front. Plant Sci.">
        <title>Red Clover (Trifolium pratense) and Zigzag Clover (T. medium) - A Picture of Genomic Similarities and Differences.</title>
        <authorList>
            <person name="Dluhosova J."/>
            <person name="Istvanek J."/>
            <person name="Nedelnik J."/>
            <person name="Repkova J."/>
        </authorList>
    </citation>
    <scope>NUCLEOTIDE SEQUENCE [LARGE SCALE GENOMIC DNA]</scope>
    <source>
        <strain evidence="2">cv. 10/8</strain>
        <tissue evidence="1">Leaf</tissue>
    </source>
</reference>
<feature type="non-terminal residue" evidence="1">
    <location>
        <position position="1"/>
    </location>
</feature>
<dbReference type="SUPFAM" id="SSF52540">
    <property type="entry name" value="P-loop containing nucleoside triphosphate hydrolases"/>
    <property type="match status" value="1"/>
</dbReference>
<sequence>FKATLQVKKATEELKRLIEEVPKGEEQEVVGSNVNEERKFAYEVFEKITMFGRENEKKEIIHQLLNMNKNNSDVVPVPVVIVIVGVPGIGKTKLARL</sequence>
<protein>
    <submittedName>
        <fullName evidence="1">Disease resistance protein (CC-NBS-LRR class) family protein</fullName>
    </submittedName>
</protein>
<evidence type="ECO:0000313" key="2">
    <source>
        <dbReference type="Proteomes" id="UP000265520"/>
    </source>
</evidence>
<feature type="non-terminal residue" evidence="1">
    <location>
        <position position="97"/>
    </location>
</feature>
<keyword evidence="2" id="KW-1185">Reference proteome</keyword>
<dbReference type="EMBL" id="LXQA010458154">
    <property type="protein sequence ID" value="MCI53117.1"/>
    <property type="molecule type" value="Genomic_DNA"/>
</dbReference>